<dbReference type="Proteomes" id="UP000244005">
    <property type="component" value="Unassembled WGS sequence"/>
</dbReference>
<dbReference type="EMBL" id="KZ772692">
    <property type="protein sequence ID" value="PTQ44417.1"/>
    <property type="molecule type" value="Genomic_DNA"/>
</dbReference>
<evidence type="ECO:0000313" key="2">
    <source>
        <dbReference type="EMBL" id="PTQ44417.1"/>
    </source>
</evidence>
<feature type="compositionally biased region" description="Gly residues" evidence="1">
    <location>
        <begin position="108"/>
        <end position="125"/>
    </location>
</feature>
<organism evidence="2 3">
    <name type="scientific">Marchantia polymorpha</name>
    <name type="common">Common liverwort</name>
    <name type="synonym">Marchantia aquatica</name>
    <dbReference type="NCBI Taxonomy" id="3197"/>
    <lineage>
        <taxon>Eukaryota</taxon>
        <taxon>Viridiplantae</taxon>
        <taxon>Streptophyta</taxon>
        <taxon>Embryophyta</taxon>
        <taxon>Marchantiophyta</taxon>
        <taxon>Marchantiopsida</taxon>
        <taxon>Marchantiidae</taxon>
        <taxon>Marchantiales</taxon>
        <taxon>Marchantiaceae</taxon>
        <taxon>Marchantia</taxon>
    </lineage>
</organism>
<proteinExistence type="predicted"/>
<name>A0A2R6XE84_MARPO</name>
<accession>A0A2R6XE84</accession>
<feature type="compositionally biased region" description="Basic and acidic residues" evidence="1">
    <location>
        <begin position="239"/>
        <end position="258"/>
    </location>
</feature>
<gene>
    <name evidence="2" type="ORF">MARPO_0020s0074</name>
</gene>
<keyword evidence="3" id="KW-1185">Reference proteome</keyword>
<dbReference type="AlphaFoldDB" id="A0A2R6XE84"/>
<evidence type="ECO:0000313" key="3">
    <source>
        <dbReference type="Proteomes" id="UP000244005"/>
    </source>
</evidence>
<dbReference type="OMA" id="IVGMCIS"/>
<reference evidence="3" key="1">
    <citation type="journal article" date="2017" name="Cell">
        <title>Insights into land plant evolution garnered from the Marchantia polymorpha genome.</title>
        <authorList>
            <person name="Bowman J.L."/>
            <person name="Kohchi T."/>
            <person name="Yamato K.T."/>
            <person name="Jenkins J."/>
            <person name="Shu S."/>
            <person name="Ishizaki K."/>
            <person name="Yamaoka S."/>
            <person name="Nishihama R."/>
            <person name="Nakamura Y."/>
            <person name="Berger F."/>
            <person name="Adam C."/>
            <person name="Aki S.S."/>
            <person name="Althoff F."/>
            <person name="Araki T."/>
            <person name="Arteaga-Vazquez M.A."/>
            <person name="Balasubrmanian S."/>
            <person name="Barry K."/>
            <person name="Bauer D."/>
            <person name="Boehm C.R."/>
            <person name="Briginshaw L."/>
            <person name="Caballero-Perez J."/>
            <person name="Catarino B."/>
            <person name="Chen F."/>
            <person name="Chiyoda S."/>
            <person name="Chovatia M."/>
            <person name="Davies K.M."/>
            <person name="Delmans M."/>
            <person name="Demura T."/>
            <person name="Dierschke T."/>
            <person name="Dolan L."/>
            <person name="Dorantes-Acosta A.E."/>
            <person name="Eklund D.M."/>
            <person name="Florent S.N."/>
            <person name="Flores-Sandoval E."/>
            <person name="Fujiyama A."/>
            <person name="Fukuzawa H."/>
            <person name="Galik B."/>
            <person name="Grimanelli D."/>
            <person name="Grimwood J."/>
            <person name="Grossniklaus U."/>
            <person name="Hamada T."/>
            <person name="Haseloff J."/>
            <person name="Hetherington A.J."/>
            <person name="Higo A."/>
            <person name="Hirakawa Y."/>
            <person name="Hundley H.N."/>
            <person name="Ikeda Y."/>
            <person name="Inoue K."/>
            <person name="Inoue S.I."/>
            <person name="Ishida S."/>
            <person name="Jia Q."/>
            <person name="Kakita M."/>
            <person name="Kanazawa T."/>
            <person name="Kawai Y."/>
            <person name="Kawashima T."/>
            <person name="Kennedy M."/>
            <person name="Kinose K."/>
            <person name="Kinoshita T."/>
            <person name="Kohara Y."/>
            <person name="Koide E."/>
            <person name="Komatsu K."/>
            <person name="Kopischke S."/>
            <person name="Kubo M."/>
            <person name="Kyozuka J."/>
            <person name="Lagercrantz U."/>
            <person name="Lin S.S."/>
            <person name="Lindquist E."/>
            <person name="Lipzen A.M."/>
            <person name="Lu C.W."/>
            <person name="De Luna E."/>
            <person name="Martienssen R.A."/>
            <person name="Minamino N."/>
            <person name="Mizutani M."/>
            <person name="Mizutani M."/>
            <person name="Mochizuki N."/>
            <person name="Monte I."/>
            <person name="Mosher R."/>
            <person name="Nagasaki H."/>
            <person name="Nakagami H."/>
            <person name="Naramoto S."/>
            <person name="Nishitani K."/>
            <person name="Ohtani M."/>
            <person name="Okamoto T."/>
            <person name="Okumura M."/>
            <person name="Phillips J."/>
            <person name="Pollak B."/>
            <person name="Reinders A."/>
            <person name="Rovekamp M."/>
            <person name="Sano R."/>
            <person name="Sawa S."/>
            <person name="Schmid M.W."/>
            <person name="Shirakawa M."/>
            <person name="Solano R."/>
            <person name="Spunde A."/>
            <person name="Suetsugu N."/>
            <person name="Sugano S."/>
            <person name="Sugiyama A."/>
            <person name="Sun R."/>
            <person name="Suzuki Y."/>
            <person name="Takenaka M."/>
            <person name="Takezawa D."/>
            <person name="Tomogane H."/>
            <person name="Tsuzuki M."/>
            <person name="Ueda T."/>
            <person name="Umeda M."/>
            <person name="Ward J.M."/>
            <person name="Watanabe Y."/>
            <person name="Yazaki K."/>
            <person name="Yokoyama R."/>
            <person name="Yoshitake Y."/>
            <person name="Yotsui I."/>
            <person name="Zachgo S."/>
            <person name="Schmutz J."/>
        </authorList>
    </citation>
    <scope>NUCLEOTIDE SEQUENCE [LARGE SCALE GENOMIC DNA]</scope>
    <source>
        <strain evidence="3">Tak-1</strain>
    </source>
</reference>
<sequence>MIIRWTVPQPHWTVPLCPVLYRSGIMDSVNCRPERTGTCSRSRTHGCAAVVKSHRHWPCRSSTQRGWNRGISRSPWAAVLPRDASPDRASERARERNGEADPPRRGEPGAGPGRAGGRGGAGRGRLGWPRARERGAREHRSGGDCGVRFAGGGLFECGAVTSDGSERCQCGEEGSQRGGEIENVAAERGRGRRWGEREGGREGAAGAEEEDVGRGGGDGGTRAGAAAEGEIGIEGSAGGDREGEEKRERESKRGTSDE</sequence>
<dbReference type="Gramene" id="Mp4g23110.1">
    <property type="protein sequence ID" value="Mp4g23110.1.cds"/>
    <property type="gene ID" value="Mp4g23110"/>
</dbReference>
<protein>
    <submittedName>
        <fullName evidence="2">Uncharacterized protein</fullName>
    </submittedName>
</protein>
<feature type="region of interest" description="Disordered" evidence="1">
    <location>
        <begin position="78"/>
        <end position="145"/>
    </location>
</feature>
<evidence type="ECO:0000256" key="1">
    <source>
        <dbReference type="SAM" id="MobiDB-lite"/>
    </source>
</evidence>
<feature type="compositionally biased region" description="Low complexity" evidence="1">
    <location>
        <begin position="223"/>
        <end position="234"/>
    </location>
</feature>
<feature type="compositionally biased region" description="Basic and acidic residues" evidence="1">
    <location>
        <begin position="185"/>
        <end position="201"/>
    </location>
</feature>
<feature type="compositionally biased region" description="Basic and acidic residues" evidence="1">
    <location>
        <begin position="130"/>
        <end position="142"/>
    </location>
</feature>
<feature type="region of interest" description="Disordered" evidence="1">
    <location>
        <begin position="160"/>
        <end position="258"/>
    </location>
</feature>
<feature type="compositionally biased region" description="Basic and acidic residues" evidence="1">
    <location>
        <begin position="84"/>
        <end position="107"/>
    </location>
</feature>